<evidence type="ECO:0000313" key="1">
    <source>
        <dbReference type="EMBL" id="KMT63999.1"/>
    </source>
</evidence>
<comment type="caution">
    <text evidence="1">The sequence shown here is derived from an EMBL/GenBank/DDBJ whole genome shotgun (WGS) entry which is preliminary data.</text>
</comment>
<dbReference type="Proteomes" id="UP000037600">
    <property type="component" value="Unassembled WGS sequence"/>
</dbReference>
<evidence type="ECO:0000313" key="2">
    <source>
        <dbReference type="Proteomes" id="UP000037600"/>
    </source>
</evidence>
<dbReference type="PATRIC" id="fig|1513271.3.peg.3397"/>
<dbReference type="STRING" id="1513271.XM47_16510"/>
<sequence length="211" mass="23660">MITQQGQILESLLSGNFICRVNQEESFRYLKEPNNASKVEAQLNLLNRTLSTAAEGEVFFASYLTLGENERKVLEKQFKETTTNLIPLVEWLVLVQESTGSDSPLVQGSPIRLNELQSTIEDVPALSEQLAKISTYALFNSTSKTTDGQLKQVFKRLTELGYLVKPNPEKLIYIATGKVDYLYEVIRFIDDTEALSLTEQAESAMQQGSLL</sequence>
<proteinExistence type="predicted"/>
<keyword evidence="2" id="KW-1185">Reference proteome</keyword>
<dbReference type="OrthoDB" id="8565179at2"/>
<dbReference type="EMBL" id="LAZL01000034">
    <property type="protein sequence ID" value="KMT63999.1"/>
    <property type="molecule type" value="Genomic_DNA"/>
</dbReference>
<dbReference type="Pfam" id="PF21980">
    <property type="entry name" value="MksE"/>
    <property type="match status" value="1"/>
</dbReference>
<reference evidence="1 2" key="1">
    <citation type="submission" date="2015-04" db="EMBL/GenBank/DDBJ databases">
        <title>Draft Genome Sequence of the Novel Agar-Digesting Marine Bacterium Q1.</title>
        <authorList>
            <person name="Li Y."/>
            <person name="Li D."/>
            <person name="Chen G."/>
            <person name="Du Z."/>
        </authorList>
    </citation>
    <scope>NUCLEOTIDE SEQUENCE [LARGE SCALE GENOMIC DNA]</scope>
    <source>
        <strain evidence="1 2">Q1</strain>
    </source>
</reference>
<organism evidence="1 2">
    <name type="scientific">Catenovulum maritimum</name>
    <dbReference type="NCBI Taxonomy" id="1513271"/>
    <lineage>
        <taxon>Bacteria</taxon>
        <taxon>Pseudomonadati</taxon>
        <taxon>Pseudomonadota</taxon>
        <taxon>Gammaproteobacteria</taxon>
        <taxon>Alteromonadales</taxon>
        <taxon>Alteromonadaceae</taxon>
        <taxon>Catenovulum</taxon>
    </lineage>
</organism>
<gene>
    <name evidence="1" type="ORF">XM47_16510</name>
</gene>
<accession>A0A0J8GRT5</accession>
<name>A0A0J8GRT5_9ALTE</name>
<dbReference type="RefSeq" id="WP_048695008.1">
    <property type="nucleotide sequence ID" value="NZ_KQ130505.1"/>
</dbReference>
<evidence type="ECO:0008006" key="3">
    <source>
        <dbReference type="Google" id="ProtNLM"/>
    </source>
</evidence>
<protein>
    <recommendedName>
        <fullName evidence="3">DUF4194 domain-containing protein</fullName>
    </recommendedName>
</protein>
<dbReference type="InterPro" id="IPR053841">
    <property type="entry name" value="MksE"/>
</dbReference>
<dbReference type="AlphaFoldDB" id="A0A0J8GRT5"/>